<evidence type="ECO:0000256" key="11">
    <source>
        <dbReference type="ARBA" id="ARBA00022989"/>
    </source>
</evidence>
<dbReference type="Pfam" id="PF00158">
    <property type="entry name" value="Sigma54_activat"/>
    <property type="match status" value="1"/>
</dbReference>
<evidence type="ECO:0000313" key="19">
    <source>
        <dbReference type="Proteomes" id="UP000632195"/>
    </source>
</evidence>
<comment type="subunit">
    <text evidence="13 15">Homohexamer. Organized in a ring with a central cavity.</text>
</comment>
<feature type="transmembrane region" description="Helical" evidence="15">
    <location>
        <begin position="150"/>
        <end position="170"/>
    </location>
</feature>
<dbReference type="InterPro" id="IPR020568">
    <property type="entry name" value="Ribosomal_Su5_D2-typ_SF"/>
</dbReference>
<accession>A0AA37BRE1</accession>
<evidence type="ECO:0000256" key="4">
    <source>
        <dbReference type="ARBA" id="ARBA00022475"/>
    </source>
</evidence>
<evidence type="ECO:0000259" key="17">
    <source>
        <dbReference type="PROSITE" id="PS51786"/>
    </source>
</evidence>
<dbReference type="GO" id="GO:0030163">
    <property type="term" value="P:protein catabolic process"/>
    <property type="evidence" value="ECO:0007669"/>
    <property type="project" value="UniProtKB-UniRule"/>
</dbReference>
<evidence type="ECO:0000256" key="7">
    <source>
        <dbReference type="ARBA" id="ARBA00022741"/>
    </source>
</evidence>
<keyword evidence="8 14" id="KW-0378">Hydrolase</keyword>
<organism evidence="18 19">
    <name type="scientific">Thermogymnomonas acidicola</name>
    <dbReference type="NCBI Taxonomy" id="399579"/>
    <lineage>
        <taxon>Archaea</taxon>
        <taxon>Methanobacteriati</taxon>
        <taxon>Thermoplasmatota</taxon>
        <taxon>Thermoplasmata</taxon>
        <taxon>Thermoplasmatales</taxon>
        <taxon>Thermogymnomonas</taxon>
    </lineage>
</organism>
<proteinExistence type="inferred from homology"/>
<dbReference type="PANTHER" id="PTHR10046">
    <property type="entry name" value="ATP DEPENDENT LON PROTEASE FAMILY MEMBER"/>
    <property type="match status" value="1"/>
</dbReference>
<protein>
    <recommendedName>
        <fullName evidence="3 15">Archaeal Lon protease</fullName>
        <ecNumber evidence="15">3.4.21.-</ecNumber>
    </recommendedName>
    <alternativeName>
        <fullName evidence="15">ATP-dependent protease La homolog</fullName>
    </alternativeName>
</protein>
<keyword evidence="19" id="KW-1185">Reference proteome</keyword>
<dbReference type="SUPFAM" id="SSF52540">
    <property type="entry name" value="P-loop containing nucleoside triphosphate hydrolases"/>
    <property type="match status" value="1"/>
</dbReference>
<evidence type="ECO:0000313" key="18">
    <source>
        <dbReference type="EMBL" id="GGM73882.1"/>
    </source>
</evidence>
<dbReference type="InterPro" id="IPR014721">
    <property type="entry name" value="Ribsml_uS5_D2-typ_fold_subgr"/>
</dbReference>
<dbReference type="Pfam" id="PF20436">
    <property type="entry name" value="LonB_AAA-LID"/>
    <property type="match status" value="1"/>
</dbReference>
<dbReference type="InterPro" id="IPR003593">
    <property type="entry name" value="AAA+_ATPase"/>
</dbReference>
<evidence type="ECO:0000256" key="14">
    <source>
        <dbReference type="PROSITE-ProRule" id="PRU01122"/>
    </source>
</evidence>
<name>A0AA37BRE1_9ARCH</name>
<evidence type="ECO:0000256" key="8">
    <source>
        <dbReference type="ARBA" id="ARBA00022801"/>
    </source>
</evidence>
<evidence type="ECO:0000256" key="13">
    <source>
        <dbReference type="ARBA" id="ARBA00026070"/>
    </source>
</evidence>
<keyword evidence="4 15" id="KW-1003">Cell membrane</keyword>
<dbReference type="Pfam" id="PF01078">
    <property type="entry name" value="Mg_chelatase"/>
    <property type="match status" value="1"/>
</dbReference>
<dbReference type="RefSeq" id="WP_188680808.1">
    <property type="nucleotide sequence ID" value="NZ_BMNY01000001.1"/>
</dbReference>
<evidence type="ECO:0000256" key="9">
    <source>
        <dbReference type="ARBA" id="ARBA00022825"/>
    </source>
</evidence>
<dbReference type="InterPro" id="IPR046843">
    <property type="entry name" value="LonB_AAA-LID"/>
</dbReference>
<dbReference type="SUPFAM" id="SSF54211">
    <property type="entry name" value="Ribosomal protein S5 domain 2-like"/>
    <property type="match status" value="1"/>
</dbReference>
<evidence type="ECO:0000256" key="1">
    <source>
        <dbReference type="ARBA" id="ARBA00004651"/>
    </source>
</evidence>
<evidence type="ECO:0000256" key="3">
    <source>
        <dbReference type="ARBA" id="ARBA00022016"/>
    </source>
</evidence>
<dbReference type="GO" id="GO:0005524">
    <property type="term" value="F:ATP binding"/>
    <property type="evidence" value="ECO:0007669"/>
    <property type="project" value="UniProtKB-UniRule"/>
</dbReference>
<dbReference type="GO" id="GO:0004252">
    <property type="term" value="F:serine-type endopeptidase activity"/>
    <property type="evidence" value="ECO:0007669"/>
    <property type="project" value="UniProtKB-UniRule"/>
</dbReference>
<dbReference type="EC" id="3.4.21.-" evidence="15"/>
<dbReference type="GO" id="GO:0006355">
    <property type="term" value="P:regulation of DNA-templated transcription"/>
    <property type="evidence" value="ECO:0007669"/>
    <property type="project" value="InterPro"/>
</dbReference>
<gene>
    <name evidence="18" type="ORF">GCM10007108_09810</name>
</gene>
<keyword evidence="6 15" id="KW-0812">Transmembrane</keyword>
<dbReference type="NCBIfam" id="TIGR00764">
    <property type="entry name" value="lon_rel"/>
    <property type="match status" value="1"/>
</dbReference>
<evidence type="ECO:0000256" key="2">
    <source>
        <dbReference type="ARBA" id="ARBA00009579"/>
    </source>
</evidence>
<feature type="active site" evidence="14">
    <location>
        <position position="527"/>
    </location>
</feature>
<comment type="similarity">
    <text evidence="2 15">Belongs to the peptidase S16 family. Archaeal LonB subfamily.</text>
</comment>
<dbReference type="InterPro" id="IPR000523">
    <property type="entry name" value="Mg_chelatse_chII-like_cat_dom"/>
</dbReference>
<evidence type="ECO:0000259" key="16">
    <source>
        <dbReference type="PROSITE" id="PS50045"/>
    </source>
</evidence>
<dbReference type="Gene3D" id="3.40.50.300">
    <property type="entry name" value="P-loop containing nucleotide triphosphate hydrolases"/>
    <property type="match status" value="2"/>
</dbReference>
<feature type="active site" evidence="14">
    <location>
        <position position="570"/>
    </location>
</feature>
<dbReference type="PROSITE" id="PS50045">
    <property type="entry name" value="SIGMA54_INTERACT_4"/>
    <property type="match status" value="1"/>
</dbReference>
<keyword evidence="12 15" id="KW-0472">Membrane</keyword>
<dbReference type="InterPro" id="IPR027417">
    <property type="entry name" value="P-loop_NTPase"/>
</dbReference>
<dbReference type="GO" id="GO:0006508">
    <property type="term" value="P:proteolysis"/>
    <property type="evidence" value="ECO:0007669"/>
    <property type="project" value="UniProtKB-KW"/>
</dbReference>
<comment type="subcellular location">
    <subcellularLocation>
        <location evidence="1 15">Cell membrane</location>
        <topology evidence="1 15">Multi-pass membrane protein</topology>
    </subcellularLocation>
</comment>
<dbReference type="InterPro" id="IPR004663">
    <property type="entry name" value="Lon_arc"/>
</dbReference>
<dbReference type="AlphaFoldDB" id="A0AA37BRE1"/>
<dbReference type="EMBL" id="BMNY01000001">
    <property type="protein sequence ID" value="GGM73882.1"/>
    <property type="molecule type" value="Genomic_DNA"/>
</dbReference>
<evidence type="ECO:0000256" key="10">
    <source>
        <dbReference type="ARBA" id="ARBA00022840"/>
    </source>
</evidence>
<feature type="domain" description="Lon proteolytic" evidence="17">
    <location>
        <begin position="433"/>
        <end position="620"/>
    </location>
</feature>
<evidence type="ECO:0000256" key="6">
    <source>
        <dbReference type="ARBA" id="ARBA00022692"/>
    </source>
</evidence>
<dbReference type="GO" id="GO:0005886">
    <property type="term" value="C:plasma membrane"/>
    <property type="evidence" value="ECO:0007669"/>
    <property type="project" value="UniProtKB-SubCell"/>
</dbReference>
<reference evidence="18" key="1">
    <citation type="journal article" date="2014" name="Int. J. Syst. Evol. Microbiol.">
        <title>Complete genome sequence of Corynebacterium casei LMG S-19264T (=DSM 44701T), isolated from a smear-ripened cheese.</title>
        <authorList>
            <consortium name="US DOE Joint Genome Institute (JGI-PGF)"/>
            <person name="Walter F."/>
            <person name="Albersmeier A."/>
            <person name="Kalinowski J."/>
            <person name="Ruckert C."/>
        </authorList>
    </citation>
    <scope>NUCLEOTIDE SEQUENCE</scope>
    <source>
        <strain evidence="18">JCM 13583</strain>
    </source>
</reference>
<feature type="domain" description="Sigma-54 factor interaction" evidence="16">
    <location>
        <begin position="140"/>
        <end position="309"/>
    </location>
</feature>
<dbReference type="Proteomes" id="UP000632195">
    <property type="component" value="Unassembled WGS sequence"/>
</dbReference>
<keyword evidence="9 14" id="KW-0720">Serine protease</keyword>
<comment type="function">
    <text evidence="15">ATP-dependent serine protease that mediates the selective degradation of mutant and abnormal proteins as well as certain short-lived regulatory proteins. Degrades polypeptides processively.</text>
</comment>
<sequence length="655" mass="70808">MDEELESVEEWIKKLNIKSTKDVQVPKILFDQVIGQDEAGEVVKKAAIQKRHVLLIGEPGTGKSMLAQSMVDFLPKEELEDILVFPNPEDSNRPKIKTLPAGKGKEVVRQYQIKAEREKKDRSRGVLFLIFSVVFLGLIISIVISNWTILFFAIIAAAILWMALAFNPAMRTERAMIPKLLVSHTPNDKPPFVDSTGAHSGALLGDVRHDPFQSGGLETPAHERVEAGNIHKAHKGVLFIDEINLLRPESQQALLTAMQEKKFPISGQSERSAGAMVQTEPVPCDFILVAAGNLDAIQGMHPALRSRIRGYGYEVYMNSVMDDTDENRRKLVQFIAQEVVKDKKIPHFDTGAIVEVIKEAQRRSGRKGKLTLRLRELGGLVRVAGDIAVSEKADIVTADHVIRAKRLSKPLEQQVADKSIEVKKQYKTFLTEGSAVGTVNGLAVVGANNGLSDFSGIVMPIVAEVTPAIQKGRGEVIATGKLGEIAKEAVQNVSAVFKKISGSSKDITNMDVHIQFVGTYEGVEGDSASVSIATAVISAMENIPVDQSVAMTGSLSVRGQVLPVGGVTAKVEAAIDAGLKKVIVPASNFGDIVLDHAHKDRIEIVPVTTIREVLENALVDCPAKTELLSKMGGPVAEGTKAVMPNKKARAGGNVA</sequence>
<dbReference type="SMART" id="SM00382">
    <property type="entry name" value="AAA"/>
    <property type="match status" value="1"/>
</dbReference>
<dbReference type="PROSITE" id="PS51786">
    <property type="entry name" value="LON_PROTEOLYTIC"/>
    <property type="match status" value="1"/>
</dbReference>
<keyword evidence="11 15" id="KW-1133">Transmembrane helix</keyword>
<reference evidence="18" key="2">
    <citation type="submission" date="2022-09" db="EMBL/GenBank/DDBJ databases">
        <authorList>
            <person name="Sun Q."/>
            <person name="Ohkuma M."/>
        </authorList>
    </citation>
    <scope>NUCLEOTIDE SEQUENCE</scope>
    <source>
        <strain evidence="18">JCM 13583</strain>
    </source>
</reference>
<keyword evidence="10 15" id="KW-0067">ATP-binding</keyword>
<keyword evidence="5 14" id="KW-0645">Protease</keyword>
<dbReference type="GO" id="GO:0004176">
    <property type="term" value="F:ATP-dependent peptidase activity"/>
    <property type="evidence" value="ECO:0007669"/>
    <property type="project" value="UniProtKB-UniRule"/>
</dbReference>
<dbReference type="Pfam" id="PF05362">
    <property type="entry name" value="Lon_C"/>
    <property type="match status" value="1"/>
</dbReference>
<dbReference type="PRINTS" id="PR00830">
    <property type="entry name" value="ENDOLAPTASE"/>
</dbReference>
<keyword evidence="7 15" id="KW-0547">Nucleotide-binding</keyword>
<evidence type="ECO:0000256" key="15">
    <source>
        <dbReference type="RuleBase" id="RU369001"/>
    </source>
</evidence>
<comment type="caution">
    <text evidence="18">The sequence shown here is derived from an EMBL/GenBank/DDBJ whole genome shotgun (WGS) entry which is preliminary data.</text>
</comment>
<dbReference type="InterPro" id="IPR008269">
    <property type="entry name" value="Lon_proteolytic"/>
</dbReference>
<dbReference type="Gene3D" id="1.10.8.60">
    <property type="match status" value="1"/>
</dbReference>
<feature type="transmembrane region" description="Helical" evidence="15">
    <location>
        <begin position="126"/>
        <end position="144"/>
    </location>
</feature>
<dbReference type="InterPro" id="IPR027065">
    <property type="entry name" value="Lon_Prtase"/>
</dbReference>
<dbReference type="Gene3D" id="3.30.230.10">
    <property type="match status" value="1"/>
</dbReference>
<evidence type="ECO:0000256" key="5">
    <source>
        <dbReference type="ARBA" id="ARBA00022670"/>
    </source>
</evidence>
<evidence type="ECO:0000256" key="12">
    <source>
        <dbReference type="ARBA" id="ARBA00023136"/>
    </source>
</evidence>
<dbReference type="CDD" id="cd00009">
    <property type="entry name" value="AAA"/>
    <property type="match status" value="1"/>
</dbReference>
<dbReference type="InterPro" id="IPR002078">
    <property type="entry name" value="Sigma_54_int"/>
</dbReference>